<name>A0ABT4D8S0_9CLOT</name>
<evidence type="ECO:0000256" key="1">
    <source>
        <dbReference type="SAM" id="Phobius"/>
    </source>
</evidence>
<dbReference type="RefSeq" id="WP_268060965.1">
    <property type="nucleotide sequence ID" value="NZ_JAPQFJ010000006.1"/>
</dbReference>
<keyword evidence="1" id="KW-1133">Transmembrane helix</keyword>
<dbReference type="EMBL" id="JAPQFJ010000006">
    <property type="protein sequence ID" value="MCY6958553.1"/>
    <property type="molecule type" value="Genomic_DNA"/>
</dbReference>
<proteinExistence type="predicted"/>
<keyword evidence="1" id="KW-0812">Transmembrane</keyword>
<dbReference type="Proteomes" id="UP001144612">
    <property type="component" value="Unassembled WGS sequence"/>
</dbReference>
<organism evidence="2 3">
    <name type="scientific">Clostridium brassicae</name>
    <dbReference type="NCBI Taxonomy" id="2999072"/>
    <lineage>
        <taxon>Bacteria</taxon>
        <taxon>Bacillati</taxon>
        <taxon>Bacillota</taxon>
        <taxon>Clostridia</taxon>
        <taxon>Eubacteriales</taxon>
        <taxon>Clostridiaceae</taxon>
        <taxon>Clostridium</taxon>
    </lineage>
</organism>
<accession>A0ABT4D8S0</accession>
<evidence type="ECO:0008006" key="4">
    <source>
        <dbReference type="Google" id="ProtNLM"/>
    </source>
</evidence>
<protein>
    <recommendedName>
        <fullName evidence="4">Dipeptidylpeptidase IV N-terminal domain-containing protein</fullName>
    </recommendedName>
</protein>
<gene>
    <name evidence="2" type="ORF">OW729_08055</name>
</gene>
<sequence length="417" mass="49553">MDDFAKDNNVLLNNVSMKVILTLFVCMIFICIIFTGCIKSVKNKVVIIPEDNNEEDQIKNKVNEDFSIKKIYKYKVKEESDDKQFEFVNFGWIDYNNIISLKNGKELNKIDYRYNILHNINNDNNVLMGVLSPKGSSLVYYTEDKSNINNKIDIKIYLLDINSQKTKLIYNYQFDGSPYTKFKWSKQSKYISFIVEKKRENYLVVYDTVSNVIHETKIKTINPNFLVFIDAIVSDDGKEVSLVYYYNRLYYFCHKYLNNKNILIDNTDSINLTDQFSYRNYSYLKENSLIYLDENHNLYKYDSNMKKIIKIAENIDKFEVSRNSMYIAYTEYDLKSKFQDIYVGKLTNYGIIKRKLVYKNIGRANMKWSPDNKKLLLDGEYININDQRKNYLQRGEKYIITVEFDDEYASHSKEKSK</sequence>
<evidence type="ECO:0000313" key="3">
    <source>
        <dbReference type="Proteomes" id="UP001144612"/>
    </source>
</evidence>
<comment type="caution">
    <text evidence="2">The sequence shown here is derived from an EMBL/GenBank/DDBJ whole genome shotgun (WGS) entry which is preliminary data.</text>
</comment>
<evidence type="ECO:0000313" key="2">
    <source>
        <dbReference type="EMBL" id="MCY6958553.1"/>
    </source>
</evidence>
<keyword evidence="3" id="KW-1185">Reference proteome</keyword>
<reference evidence="2" key="1">
    <citation type="submission" date="2022-12" db="EMBL/GenBank/DDBJ databases">
        <title>Clostridium sp. nov., isolated from industrial wastewater.</title>
        <authorList>
            <person name="Jiayan W."/>
        </authorList>
    </citation>
    <scope>NUCLEOTIDE SEQUENCE</scope>
    <source>
        <strain evidence="2">ZC22-4</strain>
    </source>
</reference>
<keyword evidence="1" id="KW-0472">Membrane</keyword>
<dbReference type="SUPFAM" id="SSF82171">
    <property type="entry name" value="DPP6 N-terminal domain-like"/>
    <property type="match status" value="1"/>
</dbReference>
<feature type="transmembrane region" description="Helical" evidence="1">
    <location>
        <begin position="20"/>
        <end position="38"/>
    </location>
</feature>